<evidence type="ECO:0000313" key="1">
    <source>
        <dbReference type="EMBL" id="KAF7354063.1"/>
    </source>
</evidence>
<gene>
    <name evidence="1" type="ORF">MVEN_01093600</name>
</gene>
<dbReference type="Proteomes" id="UP000620124">
    <property type="component" value="Unassembled WGS sequence"/>
</dbReference>
<keyword evidence="2" id="KW-1185">Reference proteome</keyword>
<proteinExistence type="predicted"/>
<reference evidence="1" key="1">
    <citation type="submission" date="2020-05" db="EMBL/GenBank/DDBJ databases">
        <title>Mycena genomes resolve the evolution of fungal bioluminescence.</title>
        <authorList>
            <person name="Tsai I.J."/>
        </authorList>
    </citation>
    <scope>NUCLEOTIDE SEQUENCE</scope>
    <source>
        <strain evidence="1">CCC161011</strain>
    </source>
</reference>
<dbReference type="Gene3D" id="1.20.1280.50">
    <property type="match status" value="1"/>
</dbReference>
<sequence length="510" mass="56725">MSFTESVSFALLDWHCSELRLPLKKQSMHHHGTLILRGRSDIDRLPNELLSTIFMFAIEQHCHDASTLTISPTTISHICQRWRRVSLDTGSLWTNVVLTFPPSNEQLTRTSTWLSRSKTYPLDILLDFRDPEWDWEEEGTHGFGWTDMEAVLRLLLPTAARWRIMELLTDTWAPIFAFLLHTRALGSPLKRLEKLHLARCNAYFARKGQVFEPADLGQHLPLFGGAGAVVPRLREVMLTGVHIDWSAPPLANLTKLELKYQAVDVMPTVAHFIQILAASPSLETLAIVGRGPQFPAAAAAAVNGGSAEADARALRGTIKLARVTQFTFGFVDVNYAVQLLSLFDLPALCELSLEDVSASLRHQPPDDASVLLEWLVGAANDTNDTPISPPVFEDAVDSTSASTSRLPLGQLHTLVLLSIHAPRPTFARLYDVCPGLHVLRLYDVCDGALEALERLFPDDVLPRLETLFVRGTDKEIFTRVVSGRGTVLNDTQFEDSTICEYAEDDEETTS</sequence>
<evidence type="ECO:0000313" key="2">
    <source>
        <dbReference type="Proteomes" id="UP000620124"/>
    </source>
</evidence>
<protein>
    <submittedName>
        <fullName evidence="1">F-box domain-containing protein</fullName>
    </submittedName>
</protein>
<comment type="caution">
    <text evidence="1">The sequence shown here is derived from an EMBL/GenBank/DDBJ whole genome shotgun (WGS) entry which is preliminary data.</text>
</comment>
<dbReference type="OrthoDB" id="3252356at2759"/>
<organism evidence="1 2">
    <name type="scientific">Mycena venus</name>
    <dbReference type="NCBI Taxonomy" id="2733690"/>
    <lineage>
        <taxon>Eukaryota</taxon>
        <taxon>Fungi</taxon>
        <taxon>Dikarya</taxon>
        <taxon>Basidiomycota</taxon>
        <taxon>Agaricomycotina</taxon>
        <taxon>Agaricomycetes</taxon>
        <taxon>Agaricomycetidae</taxon>
        <taxon>Agaricales</taxon>
        <taxon>Marasmiineae</taxon>
        <taxon>Mycenaceae</taxon>
        <taxon>Mycena</taxon>
    </lineage>
</organism>
<dbReference type="EMBL" id="JACAZI010000008">
    <property type="protein sequence ID" value="KAF7354063.1"/>
    <property type="molecule type" value="Genomic_DNA"/>
</dbReference>
<name>A0A8H6Y4K2_9AGAR</name>
<accession>A0A8H6Y4K2</accession>
<dbReference type="AlphaFoldDB" id="A0A8H6Y4K2"/>